<keyword evidence="3" id="KW-1185">Reference proteome</keyword>
<accession>A0A4Y7K3W4</accession>
<name>A0A4Y7K3W4_PAPSO</name>
<evidence type="ECO:0000313" key="3">
    <source>
        <dbReference type="Proteomes" id="UP000316621"/>
    </source>
</evidence>
<proteinExistence type="predicted"/>
<reference evidence="2 3" key="1">
    <citation type="journal article" date="2018" name="Science">
        <title>The opium poppy genome and morphinan production.</title>
        <authorList>
            <person name="Guo L."/>
            <person name="Winzer T."/>
            <person name="Yang X."/>
            <person name="Li Y."/>
            <person name="Ning Z."/>
            <person name="He Z."/>
            <person name="Teodor R."/>
            <person name="Lu Y."/>
            <person name="Bowser T.A."/>
            <person name="Graham I.A."/>
            <person name="Ye K."/>
        </authorList>
    </citation>
    <scope>NUCLEOTIDE SEQUENCE [LARGE SCALE GENOMIC DNA]</scope>
    <source>
        <strain evidence="3">cv. HN1</strain>
        <tissue evidence="2">Leaves</tissue>
    </source>
</reference>
<feature type="compositionally biased region" description="Acidic residues" evidence="1">
    <location>
        <begin position="95"/>
        <end position="105"/>
    </location>
</feature>
<organism evidence="2 3">
    <name type="scientific">Papaver somniferum</name>
    <name type="common">Opium poppy</name>
    <dbReference type="NCBI Taxonomy" id="3469"/>
    <lineage>
        <taxon>Eukaryota</taxon>
        <taxon>Viridiplantae</taxon>
        <taxon>Streptophyta</taxon>
        <taxon>Embryophyta</taxon>
        <taxon>Tracheophyta</taxon>
        <taxon>Spermatophyta</taxon>
        <taxon>Magnoliopsida</taxon>
        <taxon>Ranunculales</taxon>
        <taxon>Papaveraceae</taxon>
        <taxon>Papaveroideae</taxon>
        <taxon>Papaver</taxon>
    </lineage>
</organism>
<evidence type="ECO:0000313" key="2">
    <source>
        <dbReference type="EMBL" id="RZC66638.1"/>
    </source>
</evidence>
<feature type="compositionally biased region" description="Acidic residues" evidence="1">
    <location>
        <begin position="55"/>
        <end position="70"/>
    </location>
</feature>
<evidence type="ECO:0000256" key="1">
    <source>
        <dbReference type="SAM" id="MobiDB-lite"/>
    </source>
</evidence>
<dbReference type="EMBL" id="CM010720">
    <property type="protein sequence ID" value="RZC66638.1"/>
    <property type="molecule type" value="Genomic_DNA"/>
</dbReference>
<feature type="region of interest" description="Disordered" evidence="1">
    <location>
        <begin position="44"/>
        <end position="70"/>
    </location>
</feature>
<feature type="region of interest" description="Disordered" evidence="1">
    <location>
        <begin position="82"/>
        <end position="105"/>
    </location>
</feature>
<sequence length="105" mass="12106">MSSSRLSKKIMFSNFRNGRKRSARNKAVVRVLFEAPPALFAAPDVADQEPVVGEHEEEEDEEVNFNSGEYDEIRDEIRHEDEAVAVSNLNHQSDKDEDEEEEREQ</sequence>
<dbReference type="Gramene" id="RZC66638">
    <property type="protein sequence ID" value="RZC66638"/>
    <property type="gene ID" value="C5167_010324"/>
</dbReference>
<dbReference type="AlphaFoldDB" id="A0A4Y7K3W4"/>
<gene>
    <name evidence="2" type="ORF">C5167_010324</name>
</gene>
<dbReference type="Proteomes" id="UP000316621">
    <property type="component" value="Chromosome 6"/>
</dbReference>
<protein>
    <submittedName>
        <fullName evidence="2">Uncharacterized protein</fullName>
    </submittedName>
</protein>